<evidence type="ECO:0000313" key="3">
    <source>
        <dbReference type="Proteomes" id="UP000326924"/>
    </source>
</evidence>
<organism evidence="2 3">
    <name type="scientific">Sphaerosporella brunnea</name>
    <dbReference type="NCBI Taxonomy" id="1250544"/>
    <lineage>
        <taxon>Eukaryota</taxon>
        <taxon>Fungi</taxon>
        <taxon>Dikarya</taxon>
        <taxon>Ascomycota</taxon>
        <taxon>Pezizomycotina</taxon>
        <taxon>Pezizomycetes</taxon>
        <taxon>Pezizales</taxon>
        <taxon>Pyronemataceae</taxon>
        <taxon>Sphaerosporella</taxon>
    </lineage>
</organism>
<dbReference type="PANTHER" id="PTHR13016">
    <property type="entry name" value="AMMECR1 HOMOLOG"/>
    <property type="match status" value="1"/>
</dbReference>
<gene>
    <name evidence="2" type="ORF">FN846DRAFT_900013</name>
</gene>
<feature type="domain" description="AMMECR1" evidence="1">
    <location>
        <begin position="1"/>
        <end position="216"/>
    </location>
</feature>
<evidence type="ECO:0000259" key="1">
    <source>
        <dbReference type="PROSITE" id="PS51112"/>
    </source>
</evidence>
<name>A0A5J5EPE0_9PEZI</name>
<dbReference type="Gene3D" id="3.30.700.20">
    <property type="entry name" value="Hypothetical protein ph0010, domain 1"/>
    <property type="match status" value="1"/>
</dbReference>
<accession>A0A5J5EPE0</accession>
<dbReference type="Pfam" id="PF01871">
    <property type="entry name" value="AMMECR1"/>
    <property type="match status" value="1"/>
</dbReference>
<dbReference type="EMBL" id="VXIS01000178">
    <property type="protein sequence ID" value="KAA8898804.1"/>
    <property type="molecule type" value="Genomic_DNA"/>
</dbReference>
<dbReference type="InterPro" id="IPR027485">
    <property type="entry name" value="AMMECR1_N"/>
</dbReference>
<evidence type="ECO:0000313" key="2">
    <source>
        <dbReference type="EMBL" id="KAA8898804.1"/>
    </source>
</evidence>
<dbReference type="InterPro" id="IPR036071">
    <property type="entry name" value="AMMECR1_dom_sf"/>
</dbReference>
<dbReference type="AlphaFoldDB" id="A0A5J5EPE0"/>
<dbReference type="PROSITE" id="PS51112">
    <property type="entry name" value="AMMECR1"/>
    <property type="match status" value="1"/>
</dbReference>
<dbReference type="InterPro" id="IPR023473">
    <property type="entry name" value="AMMECR1"/>
</dbReference>
<dbReference type="PANTHER" id="PTHR13016:SF0">
    <property type="entry name" value="AMME SYNDROME CANDIDATE GENE 1 PROTEIN"/>
    <property type="match status" value="1"/>
</dbReference>
<dbReference type="InParanoid" id="A0A5J5EPE0"/>
<dbReference type="InterPro" id="IPR002733">
    <property type="entry name" value="AMMECR1_domain"/>
</dbReference>
<dbReference type="SUPFAM" id="SSF143447">
    <property type="entry name" value="AMMECR1-like"/>
    <property type="match status" value="1"/>
</dbReference>
<dbReference type="FunCoup" id="A0A5J5EPE0">
    <property type="interactions" value="1125"/>
</dbReference>
<comment type="caution">
    <text evidence="2">The sequence shown here is derived from an EMBL/GenBank/DDBJ whole genome shotgun (WGS) entry which is preliminary data.</text>
</comment>
<dbReference type="NCBIfam" id="TIGR00296">
    <property type="entry name" value="TIGR00296 family protein"/>
    <property type="match status" value="1"/>
</dbReference>
<dbReference type="OrthoDB" id="24630at2759"/>
<proteinExistence type="predicted"/>
<sequence length="239" mass="26843">MATDAHCFYCFDVLASHLLGERQPHSLSKFQSLVQKKRSLPPPRGEALTNGVGALPARMPLFVTWKKRSASGHMDLRGCIGTFDAKPLEAGLRDYALTAGLHDHRFGSISAKELPHLQCGVTLLTDFETAADPMDWTLGVHGIQIEFTYHQRKMGATYLPDVPSEQGWTPQETIISLMRKAGWTGKREEWKKIPLRVTRYQGKVHSVSWEGYQAMLKEFKENGEEEETEGDEKQAVACN</sequence>
<keyword evidence="3" id="KW-1185">Reference proteome</keyword>
<dbReference type="Proteomes" id="UP000326924">
    <property type="component" value="Unassembled WGS sequence"/>
</dbReference>
<protein>
    <submittedName>
        <fullName evidence="2">AMMECR1 domain-containing protein</fullName>
    </submittedName>
</protein>
<reference evidence="2 3" key="1">
    <citation type="submission" date="2019-09" db="EMBL/GenBank/DDBJ databases">
        <title>Draft genome of the ectomycorrhizal ascomycete Sphaerosporella brunnea.</title>
        <authorList>
            <consortium name="DOE Joint Genome Institute"/>
            <person name="Benucci G.M."/>
            <person name="Marozzi G."/>
            <person name="Antonielli L."/>
            <person name="Sanchez S."/>
            <person name="Marco P."/>
            <person name="Wang X."/>
            <person name="Falini L.B."/>
            <person name="Barry K."/>
            <person name="Haridas S."/>
            <person name="Lipzen A."/>
            <person name="Labutti K."/>
            <person name="Grigoriev I.V."/>
            <person name="Murat C."/>
            <person name="Martin F."/>
            <person name="Albertini E."/>
            <person name="Donnini D."/>
            <person name="Bonito G."/>
        </authorList>
    </citation>
    <scope>NUCLEOTIDE SEQUENCE [LARGE SCALE GENOMIC DNA]</scope>
    <source>
        <strain evidence="2 3">Sb_GMNB300</strain>
    </source>
</reference>